<sequence>MIPYITKGDLTKLTPKRQRKICGCNPLCQEFYTYQTDEDDFILCAGDTKQFALEIFNQLGLIDQNLAFPKTDYGWTDEQELLIQRYLKDKNAYYRGKVKYGTYSNLAQMLGKTREQVKNKIQHMRKEGKL</sequence>
<keyword evidence="2" id="KW-1185">Reference proteome</keyword>
<proteinExistence type="predicted"/>
<evidence type="ECO:0000313" key="1">
    <source>
        <dbReference type="EMBL" id="MCD4838149.1"/>
    </source>
</evidence>
<dbReference type="EMBL" id="JAJODE010000008">
    <property type="protein sequence ID" value="MCD4838149.1"/>
    <property type="molecule type" value="Genomic_DNA"/>
</dbReference>
<protein>
    <recommendedName>
        <fullName evidence="3">DNA-binding protein</fullName>
    </recommendedName>
</protein>
<reference evidence="1 2" key="1">
    <citation type="journal article" date="2023" name="Antonie Van Leeuwenhoek">
        <title>Unveiling the genomic potential of a novel thermostable glycoside hydrolases producing Neobacillus sedimentimangrovi UE25.</title>
        <authorList>
            <person name="Ejaz U."/>
            <person name="Saleem F."/>
            <person name="Rashid R."/>
            <person name="Hasan K.A."/>
            <person name="Syed M.N."/>
            <person name="Sohail M."/>
        </authorList>
    </citation>
    <scope>NUCLEOTIDE SEQUENCE [LARGE SCALE GENOMIC DNA]</scope>
    <source>
        <strain evidence="1 2">UE25</strain>
    </source>
</reference>
<dbReference type="Proteomes" id="UP001162836">
    <property type="component" value="Unassembled WGS sequence"/>
</dbReference>
<dbReference type="RefSeq" id="WP_231314348.1">
    <property type="nucleotide sequence ID" value="NZ_JAJODE010000008.1"/>
</dbReference>
<comment type="caution">
    <text evidence="1">The sequence shown here is derived from an EMBL/GenBank/DDBJ whole genome shotgun (WGS) entry which is preliminary data.</text>
</comment>
<evidence type="ECO:0000313" key="2">
    <source>
        <dbReference type="Proteomes" id="UP001162836"/>
    </source>
</evidence>
<gene>
    <name evidence="1" type="ORF">LRS37_04540</name>
</gene>
<organism evidence="1 2">
    <name type="scientific">Neobacillus sedimentimangrovi</name>
    <dbReference type="NCBI Taxonomy" id="2699460"/>
    <lineage>
        <taxon>Bacteria</taxon>
        <taxon>Bacillati</taxon>
        <taxon>Bacillota</taxon>
        <taxon>Bacilli</taxon>
        <taxon>Bacillales</taxon>
        <taxon>Bacillaceae</taxon>
        <taxon>Neobacillus</taxon>
    </lineage>
</organism>
<name>A0ABS8QFX7_9BACI</name>
<evidence type="ECO:0008006" key="3">
    <source>
        <dbReference type="Google" id="ProtNLM"/>
    </source>
</evidence>
<accession>A0ABS8QFX7</accession>